<dbReference type="SFLD" id="SFLDS00003">
    <property type="entry name" value="Haloacid_Dehalogenase"/>
    <property type="match status" value="1"/>
</dbReference>
<dbReference type="Pfam" id="PF08282">
    <property type="entry name" value="Hydrolase_3"/>
    <property type="match status" value="1"/>
</dbReference>
<evidence type="ECO:0000313" key="2">
    <source>
        <dbReference type="Proteomes" id="UP000224003"/>
    </source>
</evidence>
<dbReference type="SFLD" id="SFLDG01144">
    <property type="entry name" value="C2.B.4:_PGP_Like"/>
    <property type="match status" value="1"/>
</dbReference>
<dbReference type="Proteomes" id="UP000224003">
    <property type="component" value="Unassembled WGS sequence"/>
</dbReference>
<dbReference type="Gene3D" id="3.30.1240.10">
    <property type="match status" value="1"/>
</dbReference>
<accession>A0A9X6WGJ1</accession>
<dbReference type="SFLD" id="SFLDG01140">
    <property type="entry name" value="C2.B:_Phosphomannomutase_and_P"/>
    <property type="match status" value="1"/>
</dbReference>
<dbReference type="RefSeq" id="WP_098517694.1">
    <property type="nucleotide sequence ID" value="NZ_NUVX01000081.1"/>
</dbReference>
<dbReference type="GO" id="GO:0005829">
    <property type="term" value="C:cytosol"/>
    <property type="evidence" value="ECO:0007669"/>
    <property type="project" value="TreeGrafter"/>
</dbReference>
<protein>
    <submittedName>
        <fullName evidence="1">HAD family hydrolase</fullName>
    </submittedName>
</protein>
<dbReference type="PANTHER" id="PTHR10000">
    <property type="entry name" value="PHOSPHOSERINE PHOSPHATASE"/>
    <property type="match status" value="1"/>
</dbReference>
<sequence>MKLIAIDLDGTLLSSNNEISDININALKKAQEQGHVVAICSGRAPESVHGLLNSYKLNCPIAASNGTVVKIGEKVIGMTSIEKEKVSNICEILDREQFPFRIYTNDGIYIPSNWEYRVENTLSDPSIPEEYRSHPHFKRMLEHPQGLVGGIKTFDDVHELLDNESLLVQKFFVLTINPEKKTKLNNLLNEVENIGITSSAPFNIEIMNKNGHKGIGLQTLAEYFNIPMENTVAIGDNFNDVPMFKAAGLAIAMGNAEEAVKKMCDVTTRSNNEHGVAHAFETYILK</sequence>
<dbReference type="EMBL" id="NUVX01000081">
    <property type="protein sequence ID" value="PFJ28990.1"/>
    <property type="molecule type" value="Genomic_DNA"/>
</dbReference>
<evidence type="ECO:0000313" key="1">
    <source>
        <dbReference type="EMBL" id="PFJ28990.1"/>
    </source>
</evidence>
<dbReference type="Gene3D" id="3.40.50.1000">
    <property type="entry name" value="HAD superfamily/HAD-like"/>
    <property type="match status" value="1"/>
</dbReference>
<comment type="caution">
    <text evidence="1">The sequence shown here is derived from an EMBL/GenBank/DDBJ whole genome shotgun (WGS) entry which is preliminary data.</text>
</comment>
<dbReference type="PROSITE" id="PS01228">
    <property type="entry name" value="COF_1"/>
    <property type="match status" value="1"/>
</dbReference>
<gene>
    <name evidence="1" type="ORF">COJ15_32515</name>
</gene>
<dbReference type="GO" id="GO:0000287">
    <property type="term" value="F:magnesium ion binding"/>
    <property type="evidence" value="ECO:0007669"/>
    <property type="project" value="TreeGrafter"/>
</dbReference>
<dbReference type="NCBIfam" id="TIGR00099">
    <property type="entry name" value="Cof-subfamily"/>
    <property type="match status" value="1"/>
</dbReference>
<dbReference type="InterPro" id="IPR000150">
    <property type="entry name" value="Cof"/>
</dbReference>
<reference evidence="1 2" key="1">
    <citation type="submission" date="2017-09" db="EMBL/GenBank/DDBJ databases">
        <title>Large-scale bioinformatics analysis of Bacillus genomes uncovers conserved roles of natural products in bacterial physiology.</title>
        <authorList>
            <consortium name="Agbiome Team Llc"/>
            <person name="Bleich R.M."/>
            <person name="Grubbs K.J."/>
            <person name="Santa Maria K.C."/>
            <person name="Allen S.E."/>
            <person name="Farag S."/>
            <person name="Shank E.A."/>
            <person name="Bowers A."/>
        </authorList>
    </citation>
    <scope>NUCLEOTIDE SEQUENCE [LARGE SCALE GENOMIC DNA]</scope>
    <source>
        <strain evidence="1 2">AFS085496</strain>
    </source>
</reference>
<dbReference type="InterPro" id="IPR036412">
    <property type="entry name" value="HAD-like_sf"/>
</dbReference>
<dbReference type="InterPro" id="IPR023214">
    <property type="entry name" value="HAD_sf"/>
</dbReference>
<dbReference type="GO" id="GO:0016791">
    <property type="term" value="F:phosphatase activity"/>
    <property type="evidence" value="ECO:0007669"/>
    <property type="project" value="UniProtKB-ARBA"/>
</dbReference>
<dbReference type="SUPFAM" id="SSF56784">
    <property type="entry name" value="HAD-like"/>
    <property type="match status" value="1"/>
</dbReference>
<dbReference type="PANTHER" id="PTHR10000:SF55">
    <property type="entry name" value="5-AMINO-6-(5-PHOSPHO-D-RIBITYLAMINO)URACIL PHOSPHATASE YCSE"/>
    <property type="match status" value="1"/>
</dbReference>
<dbReference type="NCBIfam" id="TIGR01484">
    <property type="entry name" value="HAD-SF-IIB"/>
    <property type="match status" value="1"/>
</dbReference>
<organism evidence="1 2">
    <name type="scientific">Bacillus thuringiensis</name>
    <dbReference type="NCBI Taxonomy" id="1428"/>
    <lineage>
        <taxon>Bacteria</taxon>
        <taxon>Bacillati</taxon>
        <taxon>Bacillota</taxon>
        <taxon>Bacilli</taxon>
        <taxon>Bacillales</taxon>
        <taxon>Bacillaceae</taxon>
        <taxon>Bacillus</taxon>
        <taxon>Bacillus cereus group</taxon>
    </lineage>
</organism>
<proteinExistence type="predicted"/>
<name>A0A9X6WGJ1_BACTU</name>
<dbReference type="CDD" id="cd07516">
    <property type="entry name" value="HAD_Pase"/>
    <property type="match status" value="1"/>
</dbReference>
<dbReference type="InterPro" id="IPR006379">
    <property type="entry name" value="HAD-SF_hydro_IIB"/>
</dbReference>
<dbReference type="AlphaFoldDB" id="A0A9X6WGJ1"/>
<keyword evidence="1" id="KW-0378">Hydrolase</keyword>